<dbReference type="PANTHER" id="PTHR13604">
    <property type="entry name" value="DC12-RELATED"/>
    <property type="match status" value="1"/>
</dbReference>
<keyword evidence="10" id="KW-1185">Reference proteome</keyword>
<dbReference type="Proteomes" id="UP001299876">
    <property type="component" value="Unassembled WGS sequence"/>
</dbReference>
<proteinExistence type="inferred from homology"/>
<organism evidence="9 10">
    <name type="scientific">Pseudomonas violetae</name>
    <dbReference type="NCBI Taxonomy" id="2915813"/>
    <lineage>
        <taxon>Bacteria</taxon>
        <taxon>Pseudomonadati</taxon>
        <taxon>Pseudomonadota</taxon>
        <taxon>Gammaproteobacteria</taxon>
        <taxon>Pseudomonadales</taxon>
        <taxon>Pseudomonadaceae</taxon>
        <taxon>Pseudomonas</taxon>
    </lineage>
</organism>
<dbReference type="SUPFAM" id="SSF143081">
    <property type="entry name" value="BB1717-like"/>
    <property type="match status" value="1"/>
</dbReference>
<protein>
    <recommendedName>
        <fullName evidence="8">Abasic site processing protein</fullName>
        <ecNumber evidence="8">3.4.-.-</ecNumber>
    </recommendedName>
</protein>
<evidence type="ECO:0000256" key="6">
    <source>
        <dbReference type="ARBA" id="ARBA00023125"/>
    </source>
</evidence>
<comment type="caution">
    <text evidence="9">The sequence shown here is derived from an EMBL/GenBank/DDBJ whole genome shotgun (WGS) entry which is preliminary data.</text>
</comment>
<evidence type="ECO:0000313" key="10">
    <source>
        <dbReference type="Proteomes" id="UP001299876"/>
    </source>
</evidence>
<dbReference type="Pfam" id="PF02586">
    <property type="entry name" value="SRAP"/>
    <property type="match status" value="1"/>
</dbReference>
<evidence type="ECO:0000256" key="5">
    <source>
        <dbReference type="ARBA" id="ARBA00023124"/>
    </source>
</evidence>
<dbReference type="EC" id="3.4.-.-" evidence="8"/>
<dbReference type="EMBL" id="JAKNRW010000001">
    <property type="protein sequence ID" value="MCK1788990.1"/>
    <property type="molecule type" value="Genomic_DNA"/>
</dbReference>
<dbReference type="RefSeq" id="WP_247286699.1">
    <property type="nucleotide sequence ID" value="NZ_JAKNRW010000001.1"/>
</dbReference>
<dbReference type="Gene3D" id="3.90.1680.10">
    <property type="entry name" value="SOS response associated peptidase-like"/>
    <property type="match status" value="1"/>
</dbReference>
<keyword evidence="3" id="KW-0227">DNA damage</keyword>
<evidence type="ECO:0000256" key="4">
    <source>
        <dbReference type="ARBA" id="ARBA00022801"/>
    </source>
</evidence>
<name>A0ABT0ETC5_9PSED</name>
<keyword evidence="5" id="KW-0190">Covalent protein-DNA linkage</keyword>
<comment type="similarity">
    <text evidence="1 8">Belongs to the SOS response-associated peptidase family.</text>
</comment>
<evidence type="ECO:0000256" key="8">
    <source>
        <dbReference type="RuleBase" id="RU364100"/>
    </source>
</evidence>
<keyword evidence="4 8" id="KW-0378">Hydrolase</keyword>
<reference evidence="9 10" key="1">
    <citation type="submission" date="2022-02" db="EMBL/GenBank/DDBJ databases">
        <title>Comparative genomics of the first Antarctic Pseudomonas spp. capable of biotransforming 2,4,6-Trinitrotoluene.</title>
        <authorList>
            <person name="Cabrera M.A."/>
            <person name="Marquez S.L."/>
            <person name="Perez-Donoso J.M."/>
        </authorList>
    </citation>
    <scope>NUCLEOTIDE SEQUENCE [LARGE SCALE GENOMIC DNA]</scope>
    <source>
        <strain evidence="9 10">TNT19</strain>
    </source>
</reference>
<evidence type="ECO:0000256" key="2">
    <source>
        <dbReference type="ARBA" id="ARBA00022670"/>
    </source>
</evidence>
<evidence type="ECO:0000256" key="7">
    <source>
        <dbReference type="ARBA" id="ARBA00023239"/>
    </source>
</evidence>
<dbReference type="InterPro" id="IPR036590">
    <property type="entry name" value="SRAP-like"/>
</dbReference>
<gene>
    <name evidence="9" type="ORF">L9059_02060</name>
</gene>
<dbReference type="InterPro" id="IPR003738">
    <property type="entry name" value="SRAP"/>
</dbReference>
<keyword evidence="7" id="KW-0456">Lyase</keyword>
<keyword evidence="2 8" id="KW-0645">Protease</keyword>
<accession>A0ABT0ETC5</accession>
<keyword evidence="6" id="KW-0238">DNA-binding</keyword>
<evidence type="ECO:0000313" key="9">
    <source>
        <dbReference type="EMBL" id="MCK1788990.1"/>
    </source>
</evidence>
<evidence type="ECO:0000256" key="3">
    <source>
        <dbReference type="ARBA" id="ARBA00022763"/>
    </source>
</evidence>
<evidence type="ECO:0000256" key="1">
    <source>
        <dbReference type="ARBA" id="ARBA00008136"/>
    </source>
</evidence>
<dbReference type="PANTHER" id="PTHR13604:SF0">
    <property type="entry name" value="ABASIC SITE PROCESSING PROTEIN HMCES"/>
    <property type="match status" value="1"/>
</dbReference>
<sequence>MCSHYEAPTHERLLAGFGVTPDRPYNEDLWPTYSGPFIRLRDVESAEEGEPEFEALVGQFGLLPFWAKDRNLGRRTFNARSETVHSKPSFRDAWKKARHCIIPAAALFEPDWRSGKAVPTRITRTDNGVMAVAGLYDEWRSPEGELVSSFTMLTVAAGGHPLFENLHKVDDEKRSVVILPNGLIKDWLHATPEQSMEFCRLYPADKLKAEPRPS</sequence>